<evidence type="ECO:0000259" key="11">
    <source>
        <dbReference type="Pfam" id="PF00999"/>
    </source>
</evidence>
<name>A0A162KFW9_9PROT</name>
<evidence type="ECO:0000256" key="9">
    <source>
        <dbReference type="ARBA" id="ARBA00023201"/>
    </source>
</evidence>
<keyword evidence="10" id="KW-0050">Antiport</keyword>
<feature type="transmembrane region" description="Helical" evidence="10">
    <location>
        <begin position="312"/>
        <end position="337"/>
    </location>
</feature>
<keyword evidence="6 10" id="KW-0915">Sodium</keyword>
<organism evidence="12 13">
    <name type="scientific">Tistrella mobilis</name>
    <dbReference type="NCBI Taxonomy" id="171437"/>
    <lineage>
        <taxon>Bacteria</taxon>
        <taxon>Pseudomonadati</taxon>
        <taxon>Pseudomonadota</taxon>
        <taxon>Alphaproteobacteria</taxon>
        <taxon>Geminicoccales</taxon>
        <taxon>Geminicoccaceae</taxon>
        <taxon>Tistrella</taxon>
    </lineage>
</organism>
<evidence type="ECO:0000256" key="7">
    <source>
        <dbReference type="ARBA" id="ARBA00023065"/>
    </source>
</evidence>
<feature type="transmembrane region" description="Helical" evidence="10">
    <location>
        <begin position="278"/>
        <end position="300"/>
    </location>
</feature>
<evidence type="ECO:0000313" key="13">
    <source>
        <dbReference type="Proteomes" id="UP000075787"/>
    </source>
</evidence>
<evidence type="ECO:0000256" key="3">
    <source>
        <dbReference type="ARBA" id="ARBA00022475"/>
    </source>
</evidence>
<dbReference type="InterPro" id="IPR006153">
    <property type="entry name" value="Cation/H_exchanger_TM"/>
</dbReference>
<dbReference type="GO" id="GO:0015385">
    <property type="term" value="F:sodium:proton antiporter activity"/>
    <property type="evidence" value="ECO:0007669"/>
    <property type="project" value="InterPro"/>
</dbReference>
<dbReference type="EMBL" id="LPZR01000181">
    <property type="protein sequence ID" value="KYO51181.1"/>
    <property type="molecule type" value="Genomic_DNA"/>
</dbReference>
<protein>
    <submittedName>
        <fullName evidence="12">Sodium:proton antiporter</fullName>
    </submittedName>
</protein>
<feature type="transmembrane region" description="Helical" evidence="10">
    <location>
        <begin position="183"/>
        <end position="204"/>
    </location>
</feature>
<feature type="transmembrane region" description="Helical" evidence="10">
    <location>
        <begin position="84"/>
        <end position="108"/>
    </location>
</feature>
<evidence type="ECO:0000313" key="12">
    <source>
        <dbReference type="EMBL" id="KYO51181.1"/>
    </source>
</evidence>
<sequence length="545" mass="58449">MGLITLVLVMLLAVVASGFLVRLLPVALPLPLVQIALGAGIAAVADLGIRLSPEVFFLLFLPPLLFLDGWRIPKPGLFRDYGAILQLALGLVVFTVLGMGFFIHWMIPTMPLEVAFALAAVLSPTDPIAVTAIAARSPLPARVMHVLEGESLLNDASGLVCLRFAVAALLTGGFSMSEALLSFAQLALGGLATGVLITLGATWIKGRISRHAGEEPGIEVLISLLIPFGAWLVADRLGVSPILAAVAAGITMSHAEIRGQVQAITRVRRNAVWDTVQFAVNGVIFVLMGEQLPAILSGAVTAVRETGHREAWWLAVYVLAITAGLAALRWLWVYVSLRLTLLRRHEGAPLSRGTIHRLVGAMTLAGVRGAITLAGILTLPLMLDHRTVFPARDLAIFLAAGVILASLIAAAIGLPRVLKGLAPDALAEPDQAADRIRAAAARAAILAVERAQHEMSAGRTDADLHAAVAARVMELYRRRLDADSPDATTADLFRRTDEIERRLRLAGLRAERAEIFRIARAREIDDDLARRLVREIDLMEARYLA</sequence>
<feature type="transmembrane region" description="Helical" evidence="10">
    <location>
        <begin position="55"/>
        <end position="72"/>
    </location>
</feature>
<keyword evidence="3" id="KW-1003">Cell membrane</keyword>
<dbReference type="PANTHER" id="PTHR10110">
    <property type="entry name" value="SODIUM/HYDROGEN EXCHANGER"/>
    <property type="match status" value="1"/>
</dbReference>
<dbReference type="OrthoDB" id="9809206at2"/>
<comment type="caution">
    <text evidence="10">Lacks conserved residue(s) required for the propagation of feature annotation.</text>
</comment>
<evidence type="ECO:0000256" key="4">
    <source>
        <dbReference type="ARBA" id="ARBA00022692"/>
    </source>
</evidence>
<feature type="transmembrane region" description="Helical" evidence="10">
    <location>
        <begin position="114"/>
        <end position="135"/>
    </location>
</feature>
<evidence type="ECO:0000256" key="1">
    <source>
        <dbReference type="ARBA" id="ARBA00004651"/>
    </source>
</evidence>
<evidence type="ECO:0000256" key="2">
    <source>
        <dbReference type="ARBA" id="ARBA00022448"/>
    </source>
</evidence>
<dbReference type="RefSeq" id="WP_062766791.1">
    <property type="nucleotide sequence ID" value="NZ_CP121045.1"/>
</dbReference>
<dbReference type="GO" id="GO:0051453">
    <property type="term" value="P:regulation of intracellular pH"/>
    <property type="evidence" value="ECO:0007669"/>
    <property type="project" value="TreeGrafter"/>
</dbReference>
<dbReference type="GO" id="GO:0005886">
    <property type="term" value="C:plasma membrane"/>
    <property type="evidence" value="ECO:0007669"/>
    <property type="project" value="UniProtKB-SubCell"/>
</dbReference>
<keyword evidence="7 10" id="KW-0406">Ion transport</keyword>
<dbReference type="Proteomes" id="UP000075787">
    <property type="component" value="Unassembled WGS sequence"/>
</dbReference>
<dbReference type="InterPro" id="IPR004709">
    <property type="entry name" value="NaH_exchanger"/>
</dbReference>
<feature type="transmembrane region" description="Helical" evidence="10">
    <location>
        <begin position="358"/>
        <end position="382"/>
    </location>
</feature>
<comment type="caution">
    <text evidence="12">The sequence shown here is derived from an EMBL/GenBank/DDBJ whole genome shotgun (WGS) entry which is preliminary data.</text>
</comment>
<dbReference type="GeneID" id="97241259"/>
<dbReference type="AlphaFoldDB" id="A0A162KFW9"/>
<dbReference type="PRINTS" id="PR01084">
    <property type="entry name" value="NAHEXCHNGR"/>
</dbReference>
<keyword evidence="5 10" id="KW-1133">Transmembrane helix</keyword>
<dbReference type="Pfam" id="PF00999">
    <property type="entry name" value="Na_H_Exchanger"/>
    <property type="match status" value="1"/>
</dbReference>
<feature type="domain" description="Cation/H+ exchanger transmembrane" evidence="11">
    <location>
        <begin position="12"/>
        <end position="419"/>
    </location>
</feature>
<accession>A0A162KFW9</accession>
<dbReference type="InterPro" id="IPR018422">
    <property type="entry name" value="Cation/H_exchanger_CPA1"/>
</dbReference>
<feature type="transmembrane region" description="Helical" evidence="10">
    <location>
        <begin position="216"/>
        <end position="233"/>
    </location>
</feature>
<dbReference type="Gene3D" id="6.10.140.1330">
    <property type="match status" value="1"/>
</dbReference>
<evidence type="ECO:0000256" key="8">
    <source>
        <dbReference type="ARBA" id="ARBA00023136"/>
    </source>
</evidence>
<evidence type="ECO:0000256" key="6">
    <source>
        <dbReference type="ARBA" id="ARBA00023053"/>
    </source>
</evidence>
<evidence type="ECO:0000256" key="10">
    <source>
        <dbReference type="RuleBase" id="RU366002"/>
    </source>
</evidence>
<keyword evidence="4 10" id="KW-0812">Transmembrane</keyword>
<gene>
    <name evidence="12" type="ORF">AUP44_09965</name>
</gene>
<dbReference type="PANTHER" id="PTHR10110:SF86">
    <property type="entry name" value="SODIUM_HYDROGEN EXCHANGER 7"/>
    <property type="match status" value="1"/>
</dbReference>
<comment type="function">
    <text evidence="10">Na(+)/H(+) antiporter that extrudes sodium in exchange for external protons.</text>
</comment>
<comment type="similarity">
    <text evidence="10">Belongs to the monovalent cation:proton antiporter 1 (CPA1) transporter (TC 2.A.36) family.</text>
</comment>
<keyword evidence="8 10" id="KW-0472">Membrane</keyword>
<feature type="transmembrane region" description="Helical" evidence="10">
    <location>
        <begin position="239"/>
        <end position="257"/>
    </location>
</feature>
<keyword evidence="2 10" id="KW-0813">Transport</keyword>
<keyword evidence="9 10" id="KW-0739">Sodium transport</keyword>
<dbReference type="InterPro" id="IPR004705">
    <property type="entry name" value="Cation/H_exchanger_CPA1_bac"/>
</dbReference>
<dbReference type="GO" id="GO:0098719">
    <property type="term" value="P:sodium ion import across plasma membrane"/>
    <property type="evidence" value="ECO:0007669"/>
    <property type="project" value="TreeGrafter"/>
</dbReference>
<keyword evidence="10" id="KW-0997">Cell inner membrane</keyword>
<reference evidence="12 13" key="1">
    <citation type="submission" date="2015-12" db="EMBL/GenBank/DDBJ databases">
        <title>Genome sequence of Tistrella mobilis MCCC 1A02139.</title>
        <authorList>
            <person name="Lu L."/>
            <person name="Lai Q."/>
            <person name="Shao Z."/>
            <person name="Qian P."/>
        </authorList>
    </citation>
    <scope>NUCLEOTIDE SEQUENCE [LARGE SCALE GENOMIC DNA]</scope>
    <source>
        <strain evidence="12 13">MCCC 1A02139</strain>
    </source>
</reference>
<comment type="subcellular location">
    <subcellularLocation>
        <location evidence="10">Cell inner membrane</location>
        <topology evidence="10">Multi-pass membrane protein</topology>
    </subcellularLocation>
    <subcellularLocation>
        <location evidence="1">Cell membrane</location>
        <topology evidence="1">Multi-pass membrane protein</topology>
    </subcellularLocation>
</comment>
<proteinExistence type="inferred from homology"/>
<evidence type="ECO:0000256" key="5">
    <source>
        <dbReference type="ARBA" id="ARBA00022989"/>
    </source>
</evidence>
<dbReference type="GO" id="GO:0015386">
    <property type="term" value="F:potassium:proton antiporter activity"/>
    <property type="evidence" value="ECO:0007669"/>
    <property type="project" value="TreeGrafter"/>
</dbReference>
<feature type="transmembrane region" description="Helical" evidence="10">
    <location>
        <begin position="394"/>
        <end position="414"/>
    </location>
</feature>
<dbReference type="NCBIfam" id="TIGR00831">
    <property type="entry name" value="a_cpa1"/>
    <property type="match status" value="1"/>
</dbReference>